<dbReference type="Proteomes" id="UP000257039">
    <property type="component" value="Unassembled WGS sequence"/>
</dbReference>
<dbReference type="AlphaFoldDB" id="A0A4P9VGI1"/>
<dbReference type="RefSeq" id="WP_094789841.1">
    <property type="nucleotide sequence ID" value="NZ_NDXW01000009.1"/>
</dbReference>
<evidence type="ECO:0000256" key="1">
    <source>
        <dbReference type="SAM" id="Phobius"/>
    </source>
</evidence>
<keyword evidence="1" id="KW-1133">Transmembrane helix</keyword>
<organism evidence="2 3">
    <name type="scientific">Zooshikella ganghwensis</name>
    <dbReference type="NCBI Taxonomy" id="202772"/>
    <lineage>
        <taxon>Bacteria</taxon>
        <taxon>Pseudomonadati</taxon>
        <taxon>Pseudomonadota</taxon>
        <taxon>Gammaproteobacteria</taxon>
        <taxon>Oceanospirillales</taxon>
        <taxon>Zooshikellaceae</taxon>
        <taxon>Zooshikella</taxon>
    </lineage>
</organism>
<gene>
    <name evidence="2" type="ORF">B9G39_28390</name>
</gene>
<evidence type="ECO:0000313" key="3">
    <source>
        <dbReference type="Proteomes" id="UP000257039"/>
    </source>
</evidence>
<evidence type="ECO:0000313" key="2">
    <source>
        <dbReference type="EMBL" id="RDH41380.1"/>
    </source>
</evidence>
<reference evidence="2 3" key="1">
    <citation type="submission" date="2017-04" db="EMBL/GenBank/DDBJ databases">
        <title>Draft genome sequence of Zooshikella ganghwensis VG4 isolated from Red Sea sediments.</title>
        <authorList>
            <person name="Rehman Z."/>
            <person name="Alam I."/>
            <person name="Kamau A."/>
            <person name="Bajic V."/>
            <person name="Leiknes T."/>
        </authorList>
    </citation>
    <scope>NUCLEOTIDE SEQUENCE [LARGE SCALE GENOMIC DNA]</scope>
    <source>
        <strain evidence="2 3">VG4</strain>
    </source>
</reference>
<sequence>MNSPGGKVSFYVEVWGDTLTFLIDGEVQGSWNTTVPQRKVEFDLPVGRHELAWVYSQKKHNTMAVMLLRLKNSLFLRSQTLITMVSLMAGNTIILIN</sequence>
<accession>A0A4P9VGI1</accession>
<keyword evidence="1" id="KW-0812">Transmembrane</keyword>
<dbReference type="EMBL" id="NDXW01000009">
    <property type="protein sequence ID" value="RDH41380.1"/>
    <property type="molecule type" value="Genomic_DNA"/>
</dbReference>
<feature type="transmembrane region" description="Helical" evidence="1">
    <location>
        <begin position="74"/>
        <end position="96"/>
    </location>
</feature>
<comment type="caution">
    <text evidence="2">The sequence shown here is derived from an EMBL/GenBank/DDBJ whole genome shotgun (WGS) entry which is preliminary data.</text>
</comment>
<proteinExistence type="predicted"/>
<keyword evidence="3" id="KW-1185">Reference proteome</keyword>
<protein>
    <submittedName>
        <fullName evidence="2">Uncharacterized protein</fullName>
    </submittedName>
</protein>
<name>A0A4P9VGI1_9GAMM</name>
<keyword evidence="1" id="KW-0472">Membrane</keyword>